<dbReference type="Proteomes" id="UP000057737">
    <property type="component" value="Unassembled WGS sequence"/>
</dbReference>
<gene>
    <name evidence="1" type="ORF">AS156_35765</name>
</gene>
<keyword evidence="2" id="KW-1185">Reference proteome</keyword>
<name>A0A109K0C6_9BRAD</name>
<organism evidence="1 2">
    <name type="scientific">Bradyrhizobium macuxiense</name>
    <dbReference type="NCBI Taxonomy" id="1755647"/>
    <lineage>
        <taxon>Bacteria</taxon>
        <taxon>Pseudomonadati</taxon>
        <taxon>Pseudomonadota</taxon>
        <taxon>Alphaproteobacteria</taxon>
        <taxon>Hyphomicrobiales</taxon>
        <taxon>Nitrobacteraceae</taxon>
        <taxon>Bradyrhizobium</taxon>
    </lineage>
</organism>
<accession>A0A109K0C6</accession>
<evidence type="ECO:0000313" key="1">
    <source>
        <dbReference type="EMBL" id="KWV58169.1"/>
    </source>
</evidence>
<evidence type="ECO:0000313" key="2">
    <source>
        <dbReference type="Proteomes" id="UP000057737"/>
    </source>
</evidence>
<protein>
    <submittedName>
        <fullName evidence="1">Uncharacterized protein</fullName>
    </submittedName>
</protein>
<comment type="caution">
    <text evidence="1">The sequence shown here is derived from an EMBL/GenBank/DDBJ whole genome shotgun (WGS) entry which is preliminary data.</text>
</comment>
<reference evidence="1 2" key="1">
    <citation type="submission" date="2015-11" db="EMBL/GenBank/DDBJ databases">
        <title>Draft Genome Sequence of the Strain BR 10303 (Bradyrhizobium sp.) isolated from nodules of Centrolobium paraense.</title>
        <authorList>
            <person name="Zelli J.E."/>
            <person name="Simoes-Araujo J.L."/>
            <person name="Barauna A.C."/>
            <person name="Silva K."/>
        </authorList>
    </citation>
    <scope>NUCLEOTIDE SEQUENCE [LARGE SCALE GENOMIC DNA]</scope>
    <source>
        <strain evidence="1 2">BR 10303</strain>
    </source>
</reference>
<dbReference type="OrthoDB" id="9757917at2"/>
<dbReference type="RefSeq" id="WP_082747450.1">
    <property type="nucleotide sequence ID" value="NZ_LNCU01000039.1"/>
</dbReference>
<dbReference type="AlphaFoldDB" id="A0A109K0C6"/>
<dbReference type="EMBL" id="LNCU01000039">
    <property type="protein sequence ID" value="KWV58169.1"/>
    <property type="molecule type" value="Genomic_DNA"/>
</dbReference>
<proteinExistence type="predicted"/>
<sequence>MAALEQFEATEANLTKLERLWDEIAAMIPTEIAFGENVEYEDRARSFGLLVASLPSIGGWKPAATPPDLDGLAQSRLDAMEIDELTAQVSVERWIEEPGRELREYRFRFNNMRRALIRDALIGLIDQIDADIRAVRAGAGPDARRQLD</sequence>